<dbReference type="Gene3D" id="3.40.1410.10">
    <property type="entry name" value="Chorismate lyase-like"/>
    <property type="match status" value="1"/>
</dbReference>
<evidence type="ECO:0000313" key="2">
    <source>
        <dbReference type="EMBL" id="GHO88240.1"/>
    </source>
</evidence>
<accession>A0ABQ3VQ44</accession>
<evidence type="ECO:0000313" key="3">
    <source>
        <dbReference type="Proteomes" id="UP000635565"/>
    </source>
</evidence>
<proteinExistence type="predicted"/>
<dbReference type="PANTHER" id="PTHR44846">
    <property type="entry name" value="MANNOSYL-D-GLYCERATE TRANSPORT/METABOLISM SYSTEM REPRESSOR MNGR-RELATED"/>
    <property type="match status" value="1"/>
</dbReference>
<keyword evidence="3" id="KW-1185">Reference proteome</keyword>
<dbReference type="SUPFAM" id="SSF64288">
    <property type="entry name" value="Chorismate lyase-like"/>
    <property type="match status" value="1"/>
</dbReference>
<name>A0ABQ3VQ44_9CHLR</name>
<dbReference type="PANTHER" id="PTHR44846:SF17">
    <property type="entry name" value="GNTR-FAMILY TRANSCRIPTIONAL REGULATOR"/>
    <property type="match status" value="1"/>
</dbReference>
<dbReference type="RefSeq" id="WP_201365849.1">
    <property type="nucleotide sequence ID" value="NZ_BNJJ01000022.1"/>
</dbReference>
<sequence length="176" mass="20177">MRKGAVRLSNIQQNWMQDIIAMGYNARTENRGDVEITTLPEEAINAFHLPPAQQFAKRSRMTVVDNAPICIWSSYYPLSLVEGEILEEMRQSSTDVVQRIKEKHGAIIRVVRERYTARATTPEEQTLLRLVTDDPVLILQRASYTQGKQSLVLFSDMVLLGSWFASEREYNVDTWG</sequence>
<organism evidence="2 3">
    <name type="scientific">Dictyobacter formicarum</name>
    <dbReference type="NCBI Taxonomy" id="2778368"/>
    <lineage>
        <taxon>Bacteria</taxon>
        <taxon>Bacillati</taxon>
        <taxon>Chloroflexota</taxon>
        <taxon>Ktedonobacteria</taxon>
        <taxon>Ktedonobacterales</taxon>
        <taxon>Dictyobacteraceae</taxon>
        <taxon>Dictyobacter</taxon>
    </lineage>
</organism>
<comment type="caution">
    <text evidence="2">The sequence shown here is derived from an EMBL/GenBank/DDBJ whole genome shotgun (WGS) entry which is preliminary data.</text>
</comment>
<evidence type="ECO:0000259" key="1">
    <source>
        <dbReference type="SMART" id="SM00866"/>
    </source>
</evidence>
<dbReference type="SMART" id="SM00866">
    <property type="entry name" value="UTRA"/>
    <property type="match status" value="1"/>
</dbReference>
<dbReference type="Pfam" id="PF07702">
    <property type="entry name" value="UTRA"/>
    <property type="match status" value="1"/>
</dbReference>
<reference evidence="2 3" key="1">
    <citation type="journal article" date="2021" name="Int. J. Syst. Evol. Microbiol.">
        <title>Reticulibacter mediterranei gen. nov., sp. nov., within the new family Reticulibacteraceae fam. nov., and Ktedonospora formicarum gen. nov., sp. nov., Ktedonobacter robiniae sp. nov., Dictyobacter formicarum sp. nov. and Dictyobacter arantiisoli sp. nov., belonging to the class Ktedonobacteria.</title>
        <authorList>
            <person name="Yabe S."/>
            <person name="Zheng Y."/>
            <person name="Wang C.M."/>
            <person name="Sakai Y."/>
            <person name="Abe K."/>
            <person name="Yokota A."/>
            <person name="Donadio S."/>
            <person name="Cavaletti L."/>
            <person name="Monciardini P."/>
        </authorList>
    </citation>
    <scope>NUCLEOTIDE SEQUENCE [LARGE SCALE GENOMIC DNA]</scope>
    <source>
        <strain evidence="2 3">SOSP1-9</strain>
    </source>
</reference>
<dbReference type="EMBL" id="BNJJ01000022">
    <property type="protein sequence ID" value="GHO88240.1"/>
    <property type="molecule type" value="Genomic_DNA"/>
</dbReference>
<dbReference type="InterPro" id="IPR011663">
    <property type="entry name" value="UTRA"/>
</dbReference>
<gene>
    <name evidence="2" type="ORF">KSZ_62460</name>
</gene>
<dbReference type="Proteomes" id="UP000635565">
    <property type="component" value="Unassembled WGS sequence"/>
</dbReference>
<dbReference type="InterPro" id="IPR028978">
    <property type="entry name" value="Chorismate_lyase_/UTRA_dom_sf"/>
</dbReference>
<protein>
    <recommendedName>
        <fullName evidence="1">UbiC transcription regulator-associated domain-containing protein</fullName>
    </recommendedName>
</protein>
<feature type="domain" description="UbiC transcription regulator-associated" evidence="1">
    <location>
        <begin position="21"/>
        <end position="165"/>
    </location>
</feature>
<dbReference type="InterPro" id="IPR050679">
    <property type="entry name" value="Bact_HTH_transcr_reg"/>
</dbReference>